<dbReference type="RefSeq" id="WP_147151494.1">
    <property type="nucleotide sequence ID" value="NZ_BKAJ01000074.1"/>
</dbReference>
<gene>
    <name evidence="1" type="ORF">RSO01_42890</name>
</gene>
<protein>
    <recommendedName>
        <fullName evidence="3">SH3b domain-containing protein</fullName>
    </recommendedName>
</protein>
<comment type="caution">
    <text evidence="1">The sequence shown here is derived from an EMBL/GenBank/DDBJ whole genome shotgun (WGS) entry which is preliminary data.</text>
</comment>
<accession>A0A512NDV9</accession>
<dbReference type="Proteomes" id="UP000321058">
    <property type="component" value="Unassembled WGS sequence"/>
</dbReference>
<evidence type="ECO:0008006" key="3">
    <source>
        <dbReference type="Google" id="ProtNLM"/>
    </source>
</evidence>
<dbReference type="OrthoDB" id="7375445at2"/>
<name>A0A512NDV9_9HYPH</name>
<dbReference type="AlphaFoldDB" id="A0A512NDV9"/>
<proteinExistence type="predicted"/>
<reference evidence="1 2" key="1">
    <citation type="submission" date="2019-07" db="EMBL/GenBank/DDBJ databases">
        <title>Whole genome shotgun sequence of Reyranella soli NBRC 108950.</title>
        <authorList>
            <person name="Hosoyama A."/>
            <person name="Uohara A."/>
            <person name="Ohji S."/>
            <person name="Ichikawa N."/>
        </authorList>
    </citation>
    <scope>NUCLEOTIDE SEQUENCE [LARGE SCALE GENOMIC DNA]</scope>
    <source>
        <strain evidence="1 2">NBRC 108950</strain>
    </source>
</reference>
<evidence type="ECO:0000313" key="2">
    <source>
        <dbReference type="Proteomes" id="UP000321058"/>
    </source>
</evidence>
<sequence>MLRAIIGTAAVLAGFGVLERSVDASTGYAGSCTATQAYALLQRGEMVSVRAEPTPQASVIGTLSGRTAKGDLARGEVTIMGSQSGWARIALNTAPGYAAAAAGAGSQSFGWVPADLLTVDARVDGAITVYDRPGLLGSAVATIEGDDMKFRVLGCRGSWLQVVNARHGNVWIDKWCAREEGCRG</sequence>
<dbReference type="EMBL" id="BKAJ01000074">
    <property type="protein sequence ID" value="GEP57123.1"/>
    <property type="molecule type" value="Genomic_DNA"/>
</dbReference>
<evidence type="ECO:0000313" key="1">
    <source>
        <dbReference type="EMBL" id="GEP57123.1"/>
    </source>
</evidence>
<organism evidence="1 2">
    <name type="scientific">Reyranella soli</name>
    <dbReference type="NCBI Taxonomy" id="1230389"/>
    <lineage>
        <taxon>Bacteria</taxon>
        <taxon>Pseudomonadati</taxon>
        <taxon>Pseudomonadota</taxon>
        <taxon>Alphaproteobacteria</taxon>
        <taxon>Hyphomicrobiales</taxon>
        <taxon>Reyranellaceae</taxon>
        <taxon>Reyranella</taxon>
    </lineage>
</organism>
<dbReference type="Gene3D" id="2.30.30.40">
    <property type="entry name" value="SH3 Domains"/>
    <property type="match status" value="1"/>
</dbReference>
<keyword evidence="2" id="KW-1185">Reference proteome</keyword>